<dbReference type="EMBL" id="BMAO01027412">
    <property type="protein sequence ID" value="GFR16576.1"/>
    <property type="molecule type" value="Genomic_DNA"/>
</dbReference>
<evidence type="ECO:0000313" key="2">
    <source>
        <dbReference type="Proteomes" id="UP000887116"/>
    </source>
</evidence>
<accession>A0A8X6H3H2</accession>
<dbReference type="AlphaFoldDB" id="A0A8X6H3H2"/>
<name>A0A8X6H3H2_TRICU</name>
<reference evidence="1" key="1">
    <citation type="submission" date="2020-07" db="EMBL/GenBank/DDBJ databases">
        <title>Multicomponent nature underlies the extraordinary mechanical properties of spider dragline silk.</title>
        <authorList>
            <person name="Kono N."/>
            <person name="Nakamura H."/>
            <person name="Mori M."/>
            <person name="Yoshida Y."/>
            <person name="Ohtoshi R."/>
            <person name="Malay A.D."/>
            <person name="Moran D.A.P."/>
            <person name="Tomita M."/>
            <person name="Numata K."/>
            <person name="Arakawa K."/>
        </authorList>
    </citation>
    <scope>NUCLEOTIDE SEQUENCE</scope>
</reference>
<evidence type="ECO:0000313" key="1">
    <source>
        <dbReference type="EMBL" id="GFR16576.1"/>
    </source>
</evidence>
<comment type="caution">
    <text evidence="1">The sequence shown here is derived from an EMBL/GenBank/DDBJ whole genome shotgun (WGS) entry which is preliminary data.</text>
</comment>
<dbReference type="Proteomes" id="UP000887116">
    <property type="component" value="Unassembled WGS sequence"/>
</dbReference>
<keyword evidence="2" id="KW-1185">Reference proteome</keyword>
<proteinExistence type="predicted"/>
<protein>
    <submittedName>
        <fullName evidence="1">Uncharacterized protein</fullName>
    </submittedName>
</protein>
<organism evidence="1 2">
    <name type="scientific">Trichonephila clavata</name>
    <name type="common">Joro spider</name>
    <name type="synonym">Nephila clavata</name>
    <dbReference type="NCBI Taxonomy" id="2740835"/>
    <lineage>
        <taxon>Eukaryota</taxon>
        <taxon>Metazoa</taxon>
        <taxon>Ecdysozoa</taxon>
        <taxon>Arthropoda</taxon>
        <taxon>Chelicerata</taxon>
        <taxon>Arachnida</taxon>
        <taxon>Araneae</taxon>
        <taxon>Araneomorphae</taxon>
        <taxon>Entelegynae</taxon>
        <taxon>Araneoidea</taxon>
        <taxon>Nephilidae</taxon>
        <taxon>Trichonephila</taxon>
    </lineage>
</organism>
<sequence>MLFQELVTISVPGNPKINSASEIDNRIEQITNNIHCAINQSSKFKVIKYNIIFIPQALRRKISEKIDSGNYGKLLTTLQLNKKSTGYRGRQRET</sequence>
<gene>
    <name evidence="1" type="ORF">TNCT_278201</name>
</gene>